<dbReference type="GO" id="GO:0004523">
    <property type="term" value="F:RNA-DNA hybrid ribonuclease activity"/>
    <property type="evidence" value="ECO:0007669"/>
    <property type="project" value="InterPro"/>
</dbReference>
<dbReference type="OrthoDB" id="945015at2759"/>
<dbReference type="GO" id="GO:0003676">
    <property type="term" value="F:nucleic acid binding"/>
    <property type="evidence" value="ECO:0007669"/>
    <property type="project" value="InterPro"/>
</dbReference>
<sequence>MLLRKDIIFKIEAKAILEGLCLAWEKGIRQLDIGCDNALLVETIVDVADHMAKLTTTRFTKV</sequence>
<dbReference type="EMBL" id="JAHUZN010000007">
    <property type="protein sequence ID" value="KAG8488111.1"/>
    <property type="molecule type" value="Genomic_DNA"/>
</dbReference>
<keyword evidence="3" id="KW-1185">Reference proteome</keyword>
<organism evidence="2 3">
    <name type="scientific">Gossypium anomalum</name>
    <dbReference type="NCBI Taxonomy" id="47600"/>
    <lineage>
        <taxon>Eukaryota</taxon>
        <taxon>Viridiplantae</taxon>
        <taxon>Streptophyta</taxon>
        <taxon>Embryophyta</taxon>
        <taxon>Tracheophyta</taxon>
        <taxon>Spermatophyta</taxon>
        <taxon>Magnoliopsida</taxon>
        <taxon>eudicotyledons</taxon>
        <taxon>Gunneridae</taxon>
        <taxon>Pentapetalae</taxon>
        <taxon>rosids</taxon>
        <taxon>malvids</taxon>
        <taxon>Malvales</taxon>
        <taxon>Malvaceae</taxon>
        <taxon>Malvoideae</taxon>
        <taxon>Gossypium</taxon>
    </lineage>
</organism>
<name>A0A8J5YDG4_9ROSI</name>
<feature type="domain" description="RNase H type-1" evidence="1">
    <location>
        <begin position="10"/>
        <end position="49"/>
    </location>
</feature>
<dbReference type="AlphaFoldDB" id="A0A8J5YDG4"/>
<evidence type="ECO:0000313" key="2">
    <source>
        <dbReference type="EMBL" id="KAG8488111.1"/>
    </source>
</evidence>
<dbReference type="InterPro" id="IPR002156">
    <property type="entry name" value="RNaseH_domain"/>
</dbReference>
<evidence type="ECO:0000313" key="3">
    <source>
        <dbReference type="Proteomes" id="UP000701853"/>
    </source>
</evidence>
<evidence type="ECO:0000259" key="1">
    <source>
        <dbReference type="Pfam" id="PF13456"/>
    </source>
</evidence>
<gene>
    <name evidence="2" type="ORF">CXB51_018618</name>
</gene>
<accession>A0A8J5YDG4</accession>
<comment type="caution">
    <text evidence="2">The sequence shown here is derived from an EMBL/GenBank/DDBJ whole genome shotgun (WGS) entry which is preliminary data.</text>
</comment>
<proteinExistence type="predicted"/>
<dbReference type="Pfam" id="PF13456">
    <property type="entry name" value="RVT_3"/>
    <property type="match status" value="1"/>
</dbReference>
<protein>
    <recommendedName>
        <fullName evidence="1">RNase H type-1 domain-containing protein</fullName>
    </recommendedName>
</protein>
<reference evidence="2 3" key="1">
    <citation type="journal article" date="2021" name="bioRxiv">
        <title>The Gossypium anomalum genome as a resource for cotton improvement and evolutionary analysis of hybrid incompatibility.</title>
        <authorList>
            <person name="Grover C.E."/>
            <person name="Yuan D."/>
            <person name="Arick M.A."/>
            <person name="Miller E.R."/>
            <person name="Hu G."/>
            <person name="Peterson D.G."/>
            <person name="Wendel J.F."/>
            <person name="Udall J.A."/>
        </authorList>
    </citation>
    <scope>NUCLEOTIDE SEQUENCE [LARGE SCALE GENOMIC DNA]</scope>
    <source>
        <strain evidence="2">JFW-Udall</strain>
        <tissue evidence="2">Leaf</tissue>
    </source>
</reference>
<dbReference type="Proteomes" id="UP000701853">
    <property type="component" value="Chromosome 7"/>
</dbReference>